<evidence type="ECO:0000313" key="3">
    <source>
        <dbReference type="EMBL" id="GBP48662.1"/>
    </source>
</evidence>
<dbReference type="InterPro" id="IPR026055">
    <property type="entry name" value="FAR"/>
</dbReference>
<dbReference type="GO" id="GO:0005777">
    <property type="term" value="C:peroxisome"/>
    <property type="evidence" value="ECO:0007669"/>
    <property type="project" value="TreeGrafter"/>
</dbReference>
<comment type="function">
    <text evidence="1">Catalyzes the reduction of fatty acyl-CoA to fatty alcohols.</text>
</comment>
<dbReference type="Proteomes" id="UP000299102">
    <property type="component" value="Unassembled WGS sequence"/>
</dbReference>
<dbReference type="PANTHER" id="PTHR11011:SF61">
    <property type="entry name" value="FATTY ACYL-COA REDUCTASE"/>
    <property type="match status" value="1"/>
</dbReference>
<keyword evidence="1" id="KW-0521">NADP</keyword>
<dbReference type="CDD" id="cd05236">
    <property type="entry name" value="FAR-N_SDR_e"/>
    <property type="match status" value="1"/>
</dbReference>
<sequence>MTEDLELSLPDRIADAFSGKSIFLTGGTGFILERRCPDISNIYMLIRPKKGKSPKQRLLEIFNHDLFEQVRDIYTLDELASKVIPIDGDIASEGLNLSQESKDLCTKAEIIVHTAACIRFDADLKQSILMNTRGTKYVLDLAKEFQKLELFVYMSTAFCHPEEAVLEEKGYRPYYDPHEMIRTVEVSDEETLSALTSKVLKSLPNCYTLSKALAEALVEETSNNLPILIMRPSVVIPILYDPLPGWTDNLNGPAGLLIAERRCMQSHPPRFDETVPPKHLERGYISHVQDVQLFNLTKSHRSTPHVILRSLYHHMLHALLSPSRINFQF</sequence>
<gene>
    <name evidence="3" type="ORF">EVAR_103027_1</name>
</gene>
<dbReference type="EC" id="1.2.1.84" evidence="1"/>
<proteinExistence type="inferred from homology"/>
<dbReference type="GO" id="GO:0102965">
    <property type="term" value="F:alcohol-forming long-chain fatty acyl-CoA reductase activity"/>
    <property type="evidence" value="ECO:0007669"/>
    <property type="project" value="UniProtKB-EC"/>
</dbReference>
<dbReference type="InterPro" id="IPR013120">
    <property type="entry name" value="FAR_NAD-bd"/>
</dbReference>
<dbReference type="GO" id="GO:0035336">
    <property type="term" value="P:long-chain fatty-acyl-CoA metabolic process"/>
    <property type="evidence" value="ECO:0007669"/>
    <property type="project" value="TreeGrafter"/>
</dbReference>
<dbReference type="InterPro" id="IPR036291">
    <property type="entry name" value="NAD(P)-bd_dom_sf"/>
</dbReference>
<evidence type="ECO:0000259" key="2">
    <source>
        <dbReference type="Pfam" id="PF07993"/>
    </source>
</evidence>
<dbReference type="EMBL" id="BGZK01000528">
    <property type="protein sequence ID" value="GBP48662.1"/>
    <property type="molecule type" value="Genomic_DNA"/>
</dbReference>
<dbReference type="SUPFAM" id="SSF51735">
    <property type="entry name" value="NAD(P)-binding Rossmann-fold domains"/>
    <property type="match status" value="1"/>
</dbReference>
<comment type="caution">
    <text evidence="3">The sequence shown here is derived from an EMBL/GenBank/DDBJ whole genome shotgun (WGS) entry which is preliminary data.</text>
</comment>
<accession>A0A4C1WDX6</accession>
<dbReference type="Gene3D" id="3.40.50.720">
    <property type="entry name" value="NAD(P)-binding Rossmann-like Domain"/>
    <property type="match status" value="1"/>
</dbReference>
<comment type="similarity">
    <text evidence="1">Belongs to the fatty acyl-CoA reductase family.</text>
</comment>
<protein>
    <recommendedName>
        <fullName evidence="1">Fatty acyl-CoA reductase</fullName>
        <ecNumber evidence="1">1.2.1.84</ecNumber>
    </recommendedName>
</protein>
<keyword evidence="1" id="KW-0443">Lipid metabolism</keyword>
<keyword evidence="4" id="KW-1185">Reference proteome</keyword>
<dbReference type="AlphaFoldDB" id="A0A4C1WDX6"/>
<dbReference type="STRING" id="151549.A0A4C1WDX6"/>
<dbReference type="OrthoDB" id="429813at2759"/>
<organism evidence="3 4">
    <name type="scientific">Eumeta variegata</name>
    <name type="common">Bagworm moth</name>
    <name type="synonym">Eumeta japonica</name>
    <dbReference type="NCBI Taxonomy" id="151549"/>
    <lineage>
        <taxon>Eukaryota</taxon>
        <taxon>Metazoa</taxon>
        <taxon>Ecdysozoa</taxon>
        <taxon>Arthropoda</taxon>
        <taxon>Hexapoda</taxon>
        <taxon>Insecta</taxon>
        <taxon>Pterygota</taxon>
        <taxon>Neoptera</taxon>
        <taxon>Endopterygota</taxon>
        <taxon>Lepidoptera</taxon>
        <taxon>Glossata</taxon>
        <taxon>Ditrysia</taxon>
        <taxon>Tineoidea</taxon>
        <taxon>Psychidae</taxon>
        <taxon>Oiketicinae</taxon>
        <taxon>Eumeta</taxon>
    </lineage>
</organism>
<comment type="catalytic activity">
    <reaction evidence="1">
        <text>a long-chain fatty acyl-CoA + 2 NADPH + 2 H(+) = a long-chain primary fatty alcohol + 2 NADP(+) + CoA</text>
        <dbReference type="Rhea" id="RHEA:52716"/>
        <dbReference type="ChEBI" id="CHEBI:15378"/>
        <dbReference type="ChEBI" id="CHEBI:57287"/>
        <dbReference type="ChEBI" id="CHEBI:57783"/>
        <dbReference type="ChEBI" id="CHEBI:58349"/>
        <dbReference type="ChEBI" id="CHEBI:77396"/>
        <dbReference type="ChEBI" id="CHEBI:83139"/>
        <dbReference type="EC" id="1.2.1.84"/>
    </reaction>
</comment>
<keyword evidence="1" id="KW-0444">Lipid biosynthesis</keyword>
<name>A0A4C1WDX6_EUMVA</name>
<evidence type="ECO:0000256" key="1">
    <source>
        <dbReference type="RuleBase" id="RU363097"/>
    </source>
</evidence>
<dbReference type="PANTHER" id="PTHR11011">
    <property type="entry name" value="MALE STERILITY PROTEIN 2-RELATED"/>
    <property type="match status" value="1"/>
</dbReference>
<dbReference type="Pfam" id="PF07993">
    <property type="entry name" value="NAD_binding_4"/>
    <property type="match status" value="1"/>
</dbReference>
<reference evidence="3 4" key="1">
    <citation type="journal article" date="2019" name="Commun. Biol.">
        <title>The bagworm genome reveals a unique fibroin gene that provides high tensile strength.</title>
        <authorList>
            <person name="Kono N."/>
            <person name="Nakamura H."/>
            <person name="Ohtoshi R."/>
            <person name="Tomita M."/>
            <person name="Numata K."/>
            <person name="Arakawa K."/>
        </authorList>
    </citation>
    <scope>NUCLEOTIDE SEQUENCE [LARGE SCALE GENOMIC DNA]</scope>
</reference>
<feature type="domain" description="Thioester reductase (TE)" evidence="2">
    <location>
        <begin position="24"/>
        <end position="261"/>
    </location>
</feature>
<dbReference type="GO" id="GO:0080019">
    <property type="term" value="F:alcohol-forming very long-chain fatty acyl-CoA reductase activity"/>
    <property type="evidence" value="ECO:0007669"/>
    <property type="project" value="InterPro"/>
</dbReference>
<keyword evidence="1" id="KW-0560">Oxidoreductase</keyword>
<evidence type="ECO:0000313" key="4">
    <source>
        <dbReference type="Proteomes" id="UP000299102"/>
    </source>
</evidence>